<dbReference type="Pfam" id="PF02801">
    <property type="entry name" value="Ketoacyl-synt_C"/>
    <property type="match status" value="1"/>
</dbReference>
<dbReference type="GO" id="GO:0004312">
    <property type="term" value="F:fatty acid synthase activity"/>
    <property type="evidence" value="ECO:0007669"/>
    <property type="project" value="TreeGrafter"/>
</dbReference>
<dbReference type="SUPFAM" id="SSF47336">
    <property type="entry name" value="ACP-like"/>
    <property type="match status" value="2"/>
</dbReference>
<dbReference type="PROSITE" id="PS52004">
    <property type="entry name" value="KS3_2"/>
    <property type="match status" value="1"/>
</dbReference>
<feature type="domain" description="Carrier" evidence="6">
    <location>
        <begin position="1609"/>
        <end position="1686"/>
    </location>
</feature>
<dbReference type="InterPro" id="IPR029058">
    <property type="entry name" value="AB_hydrolase_fold"/>
</dbReference>
<dbReference type="SMART" id="SM00824">
    <property type="entry name" value="PKS_TE"/>
    <property type="match status" value="1"/>
</dbReference>
<dbReference type="Pfam" id="PF00698">
    <property type="entry name" value="Acyl_transf_1"/>
    <property type="match status" value="1"/>
</dbReference>
<dbReference type="EMBL" id="VCHE01000062">
    <property type="protein sequence ID" value="KAB2573238.1"/>
    <property type="molecule type" value="Genomic_DNA"/>
</dbReference>
<dbReference type="InterPro" id="IPR016039">
    <property type="entry name" value="Thiolase-like"/>
</dbReference>
<evidence type="ECO:0000259" key="7">
    <source>
        <dbReference type="PROSITE" id="PS52004"/>
    </source>
</evidence>
<gene>
    <name evidence="9" type="primary">OpS1_2</name>
    <name evidence="9" type="ORF">DBV05_g8056</name>
</gene>
<dbReference type="Gene3D" id="3.40.47.10">
    <property type="match status" value="1"/>
</dbReference>
<feature type="region of interest" description="C-terminal hotdog fold" evidence="4">
    <location>
        <begin position="1431"/>
        <end position="1577"/>
    </location>
</feature>
<evidence type="ECO:0000256" key="4">
    <source>
        <dbReference type="PROSITE-ProRule" id="PRU01363"/>
    </source>
</evidence>
<dbReference type="Gene3D" id="1.10.1200.10">
    <property type="entry name" value="ACP-like"/>
    <property type="match status" value="2"/>
</dbReference>
<dbReference type="Pfam" id="PF21089">
    <property type="entry name" value="PKS_DH_N"/>
    <property type="match status" value="1"/>
</dbReference>
<dbReference type="SMART" id="SM00827">
    <property type="entry name" value="PKS_AT"/>
    <property type="match status" value="1"/>
</dbReference>
<dbReference type="Pfam" id="PF22621">
    <property type="entry name" value="CurL-like_PKS_C"/>
    <property type="match status" value="1"/>
</dbReference>
<dbReference type="SUPFAM" id="SSF53474">
    <property type="entry name" value="alpha/beta-Hydrolases"/>
    <property type="match status" value="1"/>
</dbReference>
<dbReference type="Proteomes" id="UP000325902">
    <property type="component" value="Unassembled WGS sequence"/>
</dbReference>
<dbReference type="SUPFAM" id="SSF52151">
    <property type="entry name" value="FabD/lysophospholipase-like"/>
    <property type="match status" value="1"/>
</dbReference>
<proteinExistence type="predicted"/>
<evidence type="ECO:0000259" key="8">
    <source>
        <dbReference type="PROSITE" id="PS52019"/>
    </source>
</evidence>
<feature type="domain" description="PKS/mFAS DH" evidence="8">
    <location>
        <begin position="1290"/>
        <end position="1577"/>
    </location>
</feature>
<keyword evidence="1" id="KW-0596">Phosphopantetheine</keyword>
<feature type="active site" description="Proton acceptor; for dehydratase activity" evidence="4">
    <location>
        <position position="1321"/>
    </location>
</feature>
<dbReference type="InterPro" id="IPR016036">
    <property type="entry name" value="Malonyl_transacylase_ACP-bd"/>
</dbReference>
<dbReference type="GO" id="GO:0006633">
    <property type="term" value="P:fatty acid biosynthetic process"/>
    <property type="evidence" value="ECO:0007669"/>
    <property type="project" value="InterPro"/>
</dbReference>
<evidence type="ECO:0000256" key="5">
    <source>
        <dbReference type="SAM" id="MobiDB-lite"/>
    </source>
</evidence>
<dbReference type="CDD" id="cd00833">
    <property type="entry name" value="PKS"/>
    <property type="match status" value="1"/>
</dbReference>
<dbReference type="InterPro" id="IPR006162">
    <property type="entry name" value="Ppantetheine_attach_site"/>
</dbReference>
<dbReference type="Pfam" id="PF00550">
    <property type="entry name" value="PP-binding"/>
    <property type="match status" value="2"/>
</dbReference>
<dbReference type="InterPro" id="IPR049552">
    <property type="entry name" value="PKS_DH_N"/>
</dbReference>
<evidence type="ECO:0000256" key="1">
    <source>
        <dbReference type="ARBA" id="ARBA00022450"/>
    </source>
</evidence>
<dbReference type="Gene3D" id="3.40.50.1820">
    <property type="entry name" value="alpha/beta hydrolase"/>
    <property type="match status" value="1"/>
</dbReference>
<dbReference type="InterPro" id="IPR036736">
    <property type="entry name" value="ACP-like_sf"/>
</dbReference>
<dbReference type="SMART" id="SM00823">
    <property type="entry name" value="PKS_PP"/>
    <property type="match status" value="2"/>
</dbReference>
<dbReference type="PROSITE" id="PS52019">
    <property type="entry name" value="PKS_MFAS_DH"/>
    <property type="match status" value="1"/>
</dbReference>
<feature type="region of interest" description="Disordered" evidence="5">
    <location>
        <begin position="1688"/>
        <end position="1716"/>
    </location>
</feature>
<dbReference type="PROSITE" id="PS00606">
    <property type="entry name" value="KS3_1"/>
    <property type="match status" value="1"/>
</dbReference>
<evidence type="ECO:0000313" key="10">
    <source>
        <dbReference type="Proteomes" id="UP000325902"/>
    </source>
</evidence>
<dbReference type="NCBIfam" id="TIGR04532">
    <property type="entry name" value="PT_fungal_PKS"/>
    <property type="match status" value="1"/>
</dbReference>
<dbReference type="OrthoDB" id="329835at2759"/>
<dbReference type="InterPro" id="IPR020802">
    <property type="entry name" value="TesA-like"/>
</dbReference>
<dbReference type="InterPro" id="IPR016035">
    <property type="entry name" value="Acyl_Trfase/lysoPLipase"/>
</dbReference>
<dbReference type="InterPro" id="IPR030918">
    <property type="entry name" value="PT_fungal_PKS"/>
</dbReference>
<dbReference type="PANTHER" id="PTHR43775">
    <property type="entry name" value="FATTY ACID SYNTHASE"/>
    <property type="match status" value="1"/>
</dbReference>
<dbReference type="InterPro" id="IPR020807">
    <property type="entry name" value="PKS_DH"/>
</dbReference>
<dbReference type="Pfam" id="PF00975">
    <property type="entry name" value="Thioesterase"/>
    <property type="match status" value="1"/>
</dbReference>
<dbReference type="PROSITE" id="PS50075">
    <property type="entry name" value="CARRIER"/>
    <property type="match status" value="2"/>
</dbReference>
<dbReference type="GO" id="GO:0044550">
    <property type="term" value="P:secondary metabolite biosynthetic process"/>
    <property type="evidence" value="ECO:0007669"/>
    <property type="project" value="TreeGrafter"/>
</dbReference>
<dbReference type="SMART" id="SM00825">
    <property type="entry name" value="PKS_KS"/>
    <property type="match status" value="1"/>
</dbReference>
<dbReference type="InterPro" id="IPR020841">
    <property type="entry name" value="PKS_Beta-ketoAc_synthase_dom"/>
</dbReference>
<dbReference type="Gene3D" id="3.30.70.250">
    <property type="entry name" value="Malonyl-CoA ACP transacylase, ACP-binding"/>
    <property type="match status" value="1"/>
</dbReference>
<dbReference type="GO" id="GO:0004315">
    <property type="term" value="F:3-oxoacyl-[acyl-carrier-protein] synthase activity"/>
    <property type="evidence" value="ECO:0007669"/>
    <property type="project" value="InterPro"/>
</dbReference>
<evidence type="ECO:0000259" key="6">
    <source>
        <dbReference type="PROSITE" id="PS50075"/>
    </source>
</evidence>
<dbReference type="GO" id="GO:0031177">
    <property type="term" value="F:phosphopantetheine binding"/>
    <property type="evidence" value="ECO:0007669"/>
    <property type="project" value="InterPro"/>
</dbReference>
<feature type="domain" description="Carrier" evidence="6">
    <location>
        <begin position="1716"/>
        <end position="1795"/>
    </location>
</feature>
<accession>A0A5N5D650</accession>
<dbReference type="SMART" id="SM00826">
    <property type="entry name" value="PKS_DH"/>
    <property type="match status" value="1"/>
</dbReference>
<dbReference type="PANTHER" id="PTHR43775:SF37">
    <property type="entry name" value="SI:DKEY-61P9.11"/>
    <property type="match status" value="1"/>
</dbReference>
<dbReference type="InterPro" id="IPR050091">
    <property type="entry name" value="PKS_NRPS_Biosynth_Enz"/>
</dbReference>
<dbReference type="PROSITE" id="PS00012">
    <property type="entry name" value="PHOSPHOPANTETHEINE"/>
    <property type="match status" value="2"/>
</dbReference>
<dbReference type="Gene3D" id="3.30.70.3290">
    <property type="match status" value="1"/>
</dbReference>
<feature type="active site" description="Proton donor; for dehydratase activity" evidence="4">
    <location>
        <position position="1491"/>
    </location>
</feature>
<dbReference type="InterPro" id="IPR009081">
    <property type="entry name" value="PP-bd_ACP"/>
</dbReference>
<dbReference type="Pfam" id="PF00109">
    <property type="entry name" value="ketoacyl-synt"/>
    <property type="match status" value="1"/>
</dbReference>
<dbReference type="InterPro" id="IPR001031">
    <property type="entry name" value="Thioesterase"/>
</dbReference>
<protein>
    <submittedName>
        <fullName evidence="9">Orsellinic acid synthase</fullName>
    </submittedName>
</protein>
<evidence type="ECO:0000313" key="9">
    <source>
        <dbReference type="EMBL" id="KAB2573238.1"/>
    </source>
</evidence>
<feature type="compositionally biased region" description="Polar residues" evidence="5">
    <location>
        <begin position="1705"/>
        <end position="1716"/>
    </location>
</feature>
<keyword evidence="3" id="KW-0808">Transferase</keyword>
<dbReference type="InterPro" id="IPR018201">
    <property type="entry name" value="Ketoacyl_synth_AS"/>
</dbReference>
<evidence type="ECO:0000256" key="2">
    <source>
        <dbReference type="ARBA" id="ARBA00022553"/>
    </source>
</evidence>
<comment type="caution">
    <text evidence="9">The sequence shown here is derived from an EMBL/GenBank/DDBJ whole genome shotgun (WGS) entry which is preliminary data.</text>
</comment>
<keyword evidence="10" id="KW-1185">Reference proteome</keyword>
<dbReference type="SUPFAM" id="SSF53901">
    <property type="entry name" value="Thiolase-like"/>
    <property type="match status" value="1"/>
</dbReference>
<dbReference type="InterPro" id="IPR020806">
    <property type="entry name" value="PKS_PP-bd"/>
</dbReference>
<dbReference type="Pfam" id="PF16073">
    <property type="entry name" value="SAT"/>
    <property type="match status" value="1"/>
</dbReference>
<sequence length="2088" mass="225077">MVYRDILLFAGQGSSSFGPDHVNTRTADILALSQTANSFLKACHEALITELDTLDDNDKRSLPDDMRSSFNTPESLVDPPSRLCSNPVVQGTTLFIHQMLEFIAYESALNSPPELVETSGFCSGVLAAIVTASSLSPRSPDFVDTAVNAYRLSFWIGLRNGLFCRRVIGGSRDGSSWSLTVLGMPVHELEGLVNEYNKARNQTPPIRIAAVLSEKAFSLTGPGTALDDFRANSLPKSTPSLPANVHGYYHGGPLLQDTQRQVLDDVQRRGINFPAWEALQVPVRSTCDGEYLNAAGHGVSLLEAALQSILVQPVDWWLASQKLVSFANVRLNEDINLSYRILALGPNAKSLLRALKENKSRDRLHIADGISNVESAPSPNDIAIVGMSANFPRGKGTAQLWDTLEKGLSALQEIPPSRFQISDYYEKDADRKQATRKLGSKHGNFLENPFEFDNGFFQISPREAKSMDPQQRLLLLAALDALEDAGYSPDATESFCRDSMGVYVGVATGDYTDNTRDDIDVYYSPGTLRAFLSGRISYAFQLKGPSVVIDTACSSSAVALYQACRALQAGDCDSALAGGVNVISSPDMYLGLSRAHFLSPTGQCKPWDASADGYCRAEGCGLFVLKRFSDAIAEGDRIHGVIRGIEVNQCGTSKSITHPDAETQARLFKQLFNKTKIDPSTISVVEAHGTGTQAGDFAEVSSLQAAFGPSRSPTNPLFLSSIKGNMGHCEAASGAAGLSKLLLMMQQKQIPPQASFKTLNPRLVTIEQHNIVVPTTARPWQAPGHSPRRALLNNFGAAGSNAALIVEEYQAPPHRNVSLARSCHVLNISAKTSDALERLREAYCEYIGRSTAKSNPTNLCWSANARRREYDMYRISVTGSSPDELLRKLQQAECPSRWSPPPHGSANVFVFSGQGAVYPGMGAELLSTAPVFAEQVLLCNSVLTDAGFPSVETLIGDDDGRFGKLDEKEQVVVAQCACFVLEYSLAKLWMSWGVQPDMLIGHSVGEFAALAISGALSMRDSLLLLATRAKLMTELCAPAVSGMVACNIPTAKMQALLSEQNARLCSITVACKNSTSDCVVAGPLDQLKDLVAFCKSAGIRAKQLAVPYGFHSAAMDPIMSKYTQAASKVTVSVPNIPVASSCLGKLLQADDINAEYLANHTRNPVEFEAALGCVAGAMDDRNTIFLEIGPAATTLPMAKSTLKTMEASFFPSLKPTEKPWVSLSSALSSLHLQRQSIRWREVYRGAGATFLDDIPRYPLSLSTFVVPYKEPISSSLTGMTEDSRPSESPFKFLNGNHTRDNAGVATFEAKVSDLQDFIKAHSVGGSPLCPASVYIELALEALNSSRQGESQRAFHELTDITFERPLVYTDDADYSVLTSIGADGSAFQVKSDSSSPHCSGTAADVTDAAIEKEFTRRAAYIKRQRASAQLADRFSSRMIYEVVFPRVVSYSGPYLSLKEISITTSGLEGYGTFQLPQEGVPGFVCPPAFTDTLLHAAGFIANSKIRADEACICVQVERVTVPANNMAIYGQEMSVYCSLVECHDDIIGDAYALDDTGKVLAAVHGMHFKRLRLKAFQAHLARAIQRPLEAARPSHTPRAPVLATVSRPKSQPSASRAVHEKVAQVCGIKGSIDPHSTLDDLGIDSLMFIELVQTLQQEFAHLRISKADLEDCTTLLQIEQVIAGASGEVRGVPTPSESSEDETYASRSTSVSPVDEANSNDVEALDAFCREICGFSLHDVDPDADLASLGVDSLLSIELATGLANTFGIQLGDDSHAAVPALRVRQLQELVCGGEKPAAIGTSPPQSSSASSAALSSSLRDSNDRPPTFPPGVSEFPAELQQQSGYSGLMSSPLYLFHDGSGLCNPYARLAPLDRRVRGIFALDFFGVDTAIQSLEDLAALYIERSGLMNHTEPIVLGGWSFGGVLAFEVSRQLRQSRSPRAVLGVVLIDSPAPVDHVPLPSAVIAHIAGRGAGSNASKTRGCVEAQFRRNAELLGRYKPRPANADVPVVMLKCKSTFDTQGLCGVTYPWLSDEGARMESVKVWERLVGGHVRVLDVNGDHFDLFAPNNVESVSSALKEACRILEAGL</sequence>
<dbReference type="Pfam" id="PF14765">
    <property type="entry name" value="PS-DH"/>
    <property type="match status" value="1"/>
</dbReference>
<feature type="region of interest" description="Disordered" evidence="5">
    <location>
        <begin position="1276"/>
        <end position="1295"/>
    </location>
</feature>
<feature type="region of interest" description="Disordered" evidence="5">
    <location>
        <begin position="58"/>
        <end position="82"/>
    </location>
</feature>
<dbReference type="Gene3D" id="3.40.366.10">
    <property type="entry name" value="Malonyl-Coenzyme A Acyl Carrier Protein, domain 2"/>
    <property type="match status" value="3"/>
</dbReference>
<feature type="compositionally biased region" description="Low complexity" evidence="5">
    <location>
        <begin position="1807"/>
        <end position="1819"/>
    </location>
</feature>
<feature type="region of interest" description="Disordered" evidence="5">
    <location>
        <begin position="1796"/>
        <end position="1835"/>
    </location>
</feature>
<dbReference type="InterPro" id="IPR014030">
    <property type="entry name" value="Ketoacyl_synth_N"/>
</dbReference>
<dbReference type="InterPro" id="IPR042104">
    <property type="entry name" value="PKS_dehydratase_sf"/>
</dbReference>
<dbReference type="SUPFAM" id="SSF55048">
    <property type="entry name" value="Probable ACP-binding domain of malonyl-CoA ACP transacylase"/>
    <property type="match status" value="1"/>
</dbReference>
<name>A0A5N5D650_9PEZI</name>
<evidence type="ECO:0000256" key="3">
    <source>
        <dbReference type="ARBA" id="ARBA00022679"/>
    </source>
</evidence>
<dbReference type="InterPro" id="IPR014043">
    <property type="entry name" value="Acyl_transferase_dom"/>
</dbReference>
<feature type="domain" description="Ketosynthase family 3 (KS3)" evidence="7">
    <location>
        <begin position="379"/>
        <end position="808"/>
    </location>
</feature>
<organism evidence="9 10">
    <name type="scientific">Lasiodiplodia theobromae</name>
    <dbReference type="NCBI Taxonomy" id="45133"/>
    <lineage>
        <taxon>Eukaryota</taxon>
        <taxon>Fungi</taxon>
        <taxon>Dikarya</taxon>
        <taxon>Ascomycota</taxon>
        <taxon>Pezizomycotina</taxon>
        <taxon>Dothideomycetes</taxon>
        <taxon>Dothideomycetes incertae sedis</taxon>
        <taxon>Botryosphaeriales</taxon>
        <taxon>Botryosphaeriaceae</taxon>
        <taxon>Lasiodiplodia</taxon>
    </lineage>
</organism>
<dbReference type="Gene3D" id="3.10.129.110">
    <property type="entry name" value="Polyketide synthase dehydratase"/>
    <property type="match status" value="1"/>
</dbReference>
<dbReference type="InterPro" id="IPR014031">
    <property type="entry name" value="Ketoacyl_synth_C"/>
</dbReference>
<dbReference type="InterPro" id="IPR049551">
    <property type="entry name" value="PKS_DH_C"/>
</dbReference>
<reference evidence="9 10" key="1">
    <citation type="journal article" date="2019" name="Sci. Rep.">
        <title>A multi-omics analysis of the grapevine pathogen Lasiodiplodia theobromae reveals that temperature affects the expression of virulence- and pathogenicity-related genes.</title>
        <authorList>
            <person name="Felix C."/>
            <person name="Meneses R."/>
            <person name="Goncalves M.F.M."/>
            <person name="Tilleman L."/>
            <person name="Duarte A.S."/>
            <person name="Jorrin-Novo J.V."/>
            <person name="Van de Peer Y."/>
            <person name="Deforce D."/>
            <person name="Van Nieuwerburgh F."/>
            <person name="Esteves A.C."/>
            <person name="Alves A."/>
        </authorList>
    </citation>
    <scope>NUCLEOTIDE SEQUENCE [LARGE SCALE GENOMIC DNA]</scope>
    <source>
        <strain evidence="9 10">LA-SOL3</strain>
    </source>
</reference>
<keyword evidence="2" id="KW-0597">Phosphoprotein</keyword>
<dbReference type="InterPro" id="IPR049900">
    <property type="entry name" value="PKS_mFAS_DH"/>
</dbReference>
<dbReference type="InterPro" id="IPR032088">
    <property type="entry name" value="SAT"/>
</dbReference>
<feature type="compositionally biased region" description="Basic and acidic residues" evidence="5">
    <location>
        <begin position="58"/>
        <end position="67"/>
    </location>
</feature>
<dbReference type="InterPro" id="IPR001227">
    <property type="entry name" value="Ac_transferase_dom_sf"/>
</dbReference>
<feature type="region of interest" description="N-terminal hotdog fold" evidence="4">
    <location>
        <begin position="1290"/>
        <end position="1409"/>
    </location>
</feature>